<dbReference type="Gene3D" id="3.40.50.2300">
    <property type="match status" value="1"/>
</dbReference>
<keyword evidence="1 2" id="KW-0597">Phosphoprotein</keyword>
<dbReference type="Pfam" id="PF00072">
    <property type="entry name" value="Response_reg"/>
    <property type="match status" value="1"/>
</dbReference>
<comment type="caution">
    <text evidence="4">The sequence shown here is derived from an EMBL/GenBank/DDBJ whole genome shotgun (WGS) entry which is preliminary data.</text>
</comment>
<evidence type="ECO:0000256" key="2">
    <source>
        <dbReference type="PROSITE-ProRule" id="PRU00169"/>
    </source>
</evidence>
<dbReference type="STRING" id="1802056.A2954_03340"/>
<dbReference type="AlphaFoldDB" id="A0A1F7IBB4"/>
<name>A0A1F7IBB4_9BACT</name>
<dbReference type="PROSITE" id="PS50110">
    <property type="entry name" value="RESPONSE_REGULATORY"/>
    <property type="match status" value="1"/>
</dbReference>
<gene>
    <name evidence="4" type="ORF">A2954_03340</name>
</gene>
<organism evidence="4 5">
    <name type="scientific">Candidatus Roizmanbacteria bacterium RIFCSPLOWO2_01_FULL_37_12</name>
    <dbReference type="NCBI Taxonomy" id="1802056"/>
    <lineage>
        <taxon>Bacteria</taxon>
        <taxon>Candidatus Roizmaniibacteriota</taxon>
    </lineage>
</organism>
<dbReference type="EMBL" id="MGAG01000022">
    <property type="protein sequence ID" value="OGK40644.1"/>
    <property type="molecule type" value="Genomic_DNA"/>
</dbReference>
<reference evidence="4 5" key="1">
    <citation type="journal article" date="2016" name="Nat. Commun.">
        <title>Thousands of microbial genomes shed light on interconnected biogeochemical processes in an aquifer system.</title>
        <authorList>
            <person name="Anantharaman K."/>
            <person name="Brown C.T."/>
            <person name="Hug L.A."/>
            <person name="Sharon I."/>
            <person name="Castelle C.J."/>
            <person name="Probst A.J."/>
            <person name="Thomas B.C."/>
            <person name="Singh A."/>
            <person name="Wilkins M.J."/>
            <person name="Karaoz U."/>
            <person name="Brodie E.L."/>
            <person name="Williams K.H."/>
            <person name="Hubbard S.S."/>
            <person name="Banfield J.F."/>
        </authorList>
    </citation>
    <scope>NUCLEOTIDE SEQUENCE [LARGE SCALE GENOMIC DNA]</scope>
</reference>
<feature type="domain" description="Response regulatory" evidence="3">
    <location>
        <begin position="5"/>
        <end position="123"/>
    </location>
</feature>
<accession>A0A1F7IBB4</accession>
<protein>
    <recommendedName>
        <fullName evidence="3">Response regulatory domain-containing protein</fullName>
    </recommendedName>
</protein>
<dbReference type="InterPro" id="IPR011006">
    <property type="entry name" value="CheY-like_superfamily"/>
</dbReference>
<evidence type="ECO:0000313" key="4">
    <source>
        <dbReference type="EMBL" id="OGK40644.1"/>
    </source>
</evidence>
<dbReference type="GO" id="GO:0000160">
    <property type="term" value="P:phosphorelay signal transduction system"/>
    <property type="evidence" value="ECO:0007669"/>
    <property type="project" value="InterPro"/>
</dbReference>
<feature type="modified residue" description="4-aspartylphosphate" evidence="2">
    <location>
        <position position="54"/>
    </location>
</feature>
<evidence type="ECO:0000259" key="3">
    <source>
        <dbReference type="PROSITE" id="PS50110"/>
    </source>
</evidence>
<evidence type="ECO:0000313" key="5">
    <source>
        <dbReference type="Proteomes" id="UP000177698"/>
    </source>
</evidence>
<dbReference type="SMART" id="SM00448">
    <property type="entry name" value="REC"/>
    <property type="match status" value="1"/>
</dbReference>
<dbReference type="Proteomes" id="UP000177698">
    <property type="component" value="Unassembled WGS sequence"/>
</dbReference>
<sequence>MAMTKILIVDDDEILRNMYKTKFVNRGYDVVTAENGETGLNLALSQKPALILLDIRMPIMDGVTMMEKLRTDPWGRGVPIIILSVVEPVRENILDNIAKGKPAYYLEKANTTPEQVVEKAEEIINLYKD</sequence>
<evidence type="ECO:0000256" key="1">
    <source>
        <dbReference type="ARBA" id="ARBA00022553"/>
    </source>
</evidence>
<dbReference type="SUPFAM" id="SSF52172">
    <property type="entry name" value="CheY-like"/>
    <property type="match status" value="1"/>
</dbReference>
<dbReference type="PANTHER" id="PTHR44591">
    <property type="entry name" value="STRESS RESPONSE REGULATOR PROTEIN 1"/>
    <property type="match status" value="1"/>
</dbReference>
<dbReference type="PANTHER" id="PTHR44591:SF3">
    <property type="entry name" value="RESPONSE REGULATORY DOMAIN-CONTAINING PROTEIN"/>
    <property type="match status" value="1"/>
</dbReference>
<dbReference type="InterPro" id="IPR050595">
    <property type="entry name" value="Bact_response_regulator"/>
</dbReference>
<dbReference type="InterPro" id="IPR001789">
    <property type="entry name" value="Sig_transdc_resp-reg_receiver"/>
</dbReference>
<proteinExistence type="predicted"/>